<dbReference type="SUPFAM" id="SSF52402">
    <property type="entry name" value="Adenine nucleotide alpha hydrolases-like"/>
    <property type="match status" value="1"/>
</dbReference>
<dbReference type="InterPro" id="IPR006015">
    <property type="entry name" value="Universal_stress_UspA"/>
</dbReference>
<evidence type="ECO:0000259" key="2">
    <source>
        <dbReference type="Pfam" id="PF00582"/>
    </source>
</evidence>
<dbReference type="eggNOG" id="ENOG502S0HH">
    <property type="taxonomic scope" value="Eukaryota"/>
</dbReference>
<feature type="domain" description="UspA" evidence="2">
    <location>
        <begin position="32"/>
        <end position="185"/>
    </location>
</feature>
<dbReference type="EnsemblPlants" id="LPERR05G04260.1">
    <property type="protein sequence ID" value="LPERR05G04260.1"/>
    <property type="gene ID" value="LPERR05G04260"/>
</dbReference>
<dbReference type="STRING" id="77586.A0A0D9WDA1"/>
<dbReference type="PANTHER" id="PTHR46100">
    <property type="entry name" value="IMP2'P"/>
    <property type="match status" value="1"/>
</dbReference>
<evidence type="ECO:0000256" key="1">
    <source>
        <dbReference type="SAM" id="MobiDB-lite"/>
    </source>
</evidence>
<reference evidence="4" key="2">
    <citation type="submission" date="2013-12" db="EMBL/GenBank/DDBJ databases">
        <authorList>
            <person name="Yu Y."/>
            <person name="Lee S."/>
            <person name="de Baynast K."/>
            <person name="Wissotski M."/>
            <person name="Liu L."/>
            <person name="Talag J."/>
            <person name="Goicoechea J."/>
            <person name="Angelova A."/>
            <person name="Jetty R."/>
            <person name="Kudrna D."/>
            <person name="Golser W."/>
            <person name="Rivera L."/>
            <person name="Zhang J."/>
            <person name="Wing R."/>
        </authorList>
    </citation>
    <scope>NUCLEOTIDE SEQUENCE</scope>
</reference>
<dbReference type="InterPro" id="IPR014729">
    <property type="entry name" value="Rossmann-like_a/b/a_fold"/>
</dbReference>
<dbReference type="PANTHER" id="PTHR46100:SF8">
    <property type="entry name" value="OS05G0170200 PROTEIN"/>
    <property type="match status" value="1"/>
</dbReference>
<name>A0A0D9WDA1_9ORYZ</name>
<sequence>MFFSDIMRNRSRRVGGSSPSMAAAATITGGGRNVGVAMDFSACSKAALRWAAASLVRPGDRLVLVHVKPSVQYEEGVANLWEQQGSPLIPLVELTDPHVSRIYGLAPDAETIAILTAAANQIGVEVVAKVYWGDPAKKVAEAVQRIPLHWLVVGNRGLGAVKRVLMGSVSTYLVNHAKCPVTVIRDNLPLQPQHPVAATAIAIY</sequence>
<dbReference type="Gene3D" id="3.40.50.620">
    <property type="entry name" value="HUPs"/>
    <property type="match status" value="1"/>
</dbReference>
<keyword evidence="4" id="KW-1185">Reference proteome</keyword>
<dbReference type="HOGENOM" id="CLU_049301_9_0_1"/>
<reference evidence="3 4" key="1">
    <citation type="submission" date="2012-08" db="EMBL/GenBank/DDBJ databases">
        <title>Oryza genome evolution.</title>
        <authorList>
            <person name="Wing R.A."/>
        </authorList>
    </citation>
    <scope>NUCLEOTIDE SEQUENCE</scope>
</reference>
<dbReference type="InterPro" id="IPR006016">
    <property type="entry name" value="UspA"/>
</dbReference>
<organism evidence="3 4">
    <name type="scientific">Leersia perrieri</name>
    <dbReference type="NCBI Taxonomy" id="77586"/>
    <lineage>
        <taxon>Eukaryota</taxon>
        <taxon>Viridiplantae</taxon>
        <taxon>Streptophyta</taxon>
        <taxon>Embryophyta</taxon>
        <taxon>Tracheophyta</taxon>
        <taxon>Spermatophyta</taxon>
        <taxon>Magnoliopsida</taxon>
        <taxon>Liliopsida</taxon>
        <taxon>Poales</taxon>
        <taxon>Poaceae</taxon>
        <taxon>BOP clade</taxon>
        <taxon>Oryzoideae</taxon>
        <taxon>Oryzeae</taxon>
        <taxon>Oryzinae</taxon>
        <taxon>Leersia</taxon>
    </lineage>
</organism>
<dbReference type="Pfam" id="PF00582">
    <property type="entry name" value="Usp"/>
    <property type="match status" value="1"/>
</dbReference>
<protein>
    <recommendedName>
        <fullName evidence="2">UspA domain-containing protein</fullName>
    </recommendedName>
</protein>
<dbReference type="Gramene" id="LPERR05G04260.1">
    <property type="protein sequence ID" value="LPERR05G04260.1"/>
    <property type="gene ID" value="LPERR05G04260"/>
</dbReference>
<dbReference type="CDD" id="cd23659">
    <property type="entry name" value="USP_At3g01520-like"/>
    <property type="match status" value="1"/>
</dbReference>
<proteinExistence type="predicted"/>
<evidence type="ECO:0000313" key="4">
    <source>
        <dbReference type="Proteomes" id="UP000032180"/>
    </source>
</evidence>
<dbReference type="Proteomes" id="UP000032180">
    <property type="component" value="Chromosome 5"/>
</dbReference>
<reference evidence="3" key="3">
    <citation type="submission" date="2015-04" db="UniProtKB">
        <authorList>
            <consortium name="EnsemblPlants"/>
        </authorList>
    </citation>
    <scope>IDENTIFICATION</scope>
</reference>
<dbReference type="PRINTS" id="PR01438">
    <property type="entry name" value="UNVRSLSTRESS"/>
</dbReference>
<accession>A0A0D9WDA1</accession>
<feature type="region of interest" description="Disordered" evidence="1">
    <location>
        <begin position="1"/>
        <end position="21"/>
    </location>
</feature>
<dbReference type="AlphaFoldDB" id="A0A0D9WDA1"/>
<evidence type="ECO:0000313" key="3">
    <source>
        <dbReference type="EnsemblPlants" id="LPERR05G04260.1"/>
    </source>
</evidence>